<name>A0AA88CX09_FICCA</name>
<evidence type="ECO:0000256" key="5">
    <source>
        <dbReference type="ARBA" id="ARBA00023033"/>
    </source>
</evidence>
<evidence type="ECO:0008006" key="10">
    <source>
        <dbReference type="Google" id="ProtNLM"/>
    </source>
</evidence>
<dbReference type="InterPro" id="IPR050651">
    <property type="entry name" value="Plant_Cytochrome_P450_Monoox"/>
</dbReference>
<keyword evidence="4 6" id="KW-0408">Iron</keyword>
<dbReference type="Pfam" id="PF00067">
    <property type="entry name" value="p450"/>
    <property type="match status" value="1"/>
</dbReference>
<dbReference type="InterPro" id="IPR001128">
    <property type="entry name" value="Cyt_P450"/>
</dbReference>
<keyword evidence="3 7" id="KW-0560">Oxidoreductase</keyword>
<comment type="caution">
    <text evidence="8">The sequence shown here is derived from an EMBL/GenBank/DDBJ whole genome shotgun (WGS) entry which is preliminary data.</text>
</comment>
<dbReference type="GO" id="GO:0005506">
    <property type="term" value="F:iron ion binding"/>
    <property type="evidence" value="ECO:0007669"/>
    <property type="project" value="InterPro"/>
</dbReference>
<gene>
    <name evidence="8" type="ORF">TIFTF001_004329</name>
</gene>
<dbReference type="SUPFAM" id="SSF48264">
    <property type="entry name" value="Cytochrome P450"/>
    <property type="match status" value="1"/>
</dbReference>
<dbReference type="EMBL" id="BTGU01000004">
    <property type="protein sequence ID" value="GMN33761.1"/>
    <property type="molecule type" value="Genomic_DNA"/>
</dbReference>
<evidence type="ECO:0000256" key="2">
    <source>
        <dbReference type="ARBA" id="ARBA00022723"/>
    </source>
</evidence>
<evidence type="ECO:0000256" key="4">
    <source>
        <dbReference type="ARBA" id="ARBA00023004"/>
    </source>
</evidence>
<dbReference type="Gene3D" id="1.10.630.10">
    <property type="entry name" value="Cytochrome P450"/>
    <property type="match status" value="1"/>
</dbReference>
<dbReference type="InterPro" id="IPR017972">
    <property type="entry name" value="Cyt_P450_CS"/>
</dbReference>
<evidence type="ECO:0000256" key="1">
    <source>
        <dbReference type="ARBA" id="ARBA00022617"/>
    </source>
</evidence>
<comment type="cofactor">
    <cofactor evidence="6">
        <name>heme</name>
        <dbReference type="ChEBI" id="CHEBI:30413"/>
    </cofactor>
</comment>
<accession>A0AA88CX09</accession>
<keyword evidence="9" id="KW-1185">Reference proteome</keyword>
<dbReference type="PROSITE" id="PS00086">
    <property type="entry name" value="CYTOCHROME_P450"/>
    <property type="match status" value="1"/>
</dbReference>
<dbReference type="PRINTS" id="PR00463">
    <property type="entry name" value="EP450I"/>
</dbReference>
<dbReference type="Proteomes" id="UP001187192">
    <property type="component" value="Unassembled WGS sequence"/>
</dbReference>
<organism evidence="8 9">
    <name type="scientific">Ficus carica</name>
    <name type="common">Common fig</name>
    <dbReference type="NCBI Taxonomy" id="3494"/>
    <lineage>
        <taxon>Eukaryota</taxon>
        <taxon>Viridiplantae</taxon>
        <taxon>Streptophyta</taxon>
        <taxon>Embryophyta</taxon>
        <taxon>Tracheophyta</taxon>
        <taxon>Spermatophyta</taxon>
        <taxon>Magnoliopsida</taxon>
        <taxon>eudicotyledons</taxon>
        <taxon>Gunneridae</taxon>
        <taxon>Pentapetalae</taxon>
        <taxon>rosids</taxon>
        <taxon>fabids</taxon>
        <taxon>Rosales</taxon>
        <taxon>Moraceae</taxon>
        <taxon>Ficeae</taxon>
        <taxon>Ficus</taxon>
    </lineage>
</organism>
<evidence type="ECO:0000256" key="3">
    <source>
        <dbReference type="ARBA" id="ARBA00023002"/>
    </source>
</evidence>
<dbReference type="PANTHER" id="PTHR47947">
    <property type="entry name" value="CYTOCHROME P450 82C3-RELATED"/>
    <property type="match status" value="1"/>
</dbReference>
<evidence type="ECO:0000313" key="8">
    <source>
        <dbReference type="EMBL" id="GMN33761.1"/>
    </source>
</evidence>
<keyword evidence="1 6" id="KW-0349">Heme</keyword>
<reference evidence="8" key="1">
    <citation type="submission" date="2023-07" db="EMBL/GenBank/DDBJ databases">
        <title>draft genome sequence of fig (Ficus carica).</title>
        <authorList>
            <person name="Takahashi T."/>
            <person name="Nishimura K."/>
        </authorList>
    </citation>
    <scope>NUCLEOTIDE SEQUENCE</scope>
</reference>
<protein>
    <recommendedName>
        <fullName evidence="10">Cytochrome P450</fullName>
    </recommendedName>
</protein>
<dbReference type="InterPro" id="IPR036396">
    <property type="entry name" value="Cyt_P450_sf"/>
</dbReference>
<comment type="similarity">
    <text evidence="7">Belongs to the cytochrome P450 family.</text>
</comment>
<evidence type="ECO:0000313" key="9">
    <source>
        <dbReference type="Proteomes" id="UP001187192"/>
    </source>
</evidence>
<keyword evidence="5 7" id="KW-0503">Monooxygenase</keyword>
<feature type="binding site" description="axial binding residue" evidence="6">
    <location>
        <position position="138"/>
    </location>
    <ligand>
        <name>heme</name>
        <dbReference type="ChEBI" id="CHEBI:30413"/>
    </ligand>
    <ligandPart>
        <name>Fe</name>
        <dbReference type="ChEBI" id="CHEBI:18248"/>
    </ligandPart>
</feature>
<dbReference type="GO" id="GO:0004497">
    <property type="term" value="F:monooxygenase activity"/>
    <property type="evidence" value="ECO:0007669"/>
    <property type="project" value="UniProtKB-KW"/>
</dbReference>
<dbReference type="InterPro" id="IPR002401">
    <property type="entry name" value="Cyt_P450_E_grp-I"/>
</dbReference>
<proteinExistence type="inferred from homology"/>
<sequence length="203" mass="22847">MLVAGTDTTTITIEWAMSLLLNHPKAMHKARAEIEANVGHDRLVNESDLPNLSYLHNVINETWRLFPSIPVMPRESADDCTISGFHIPKGTMMLLNVWTIHRDEKVWENATSFIPERFERDGAEANKLFMFGGGRRTCPGAFSARRVVTLALASLIQSFEWERIGQEAVNLAEQPGLHMSMVHPLEALCKPHHAMIPTLNKLL</sequence>
<dbReference type="AlphaFoldDB" id="A0AA88CX09"/>
<dbReference type="GO" id="GO:0020037">
    <property type="term" value="F:heme binding"/>
    <property type="evidence" value="ECO:0007669"/>
    <property type="project" value="InterPro"/>
</dbReference>
<dbReference type="PRINTS" id="PR00385">
    <property type="entry name" value="P450"/>
</dbReference>
<dbReference type="GO" id="GO:0016705">
    <property type="term" value="F:oxidoreductase activity, acting on paired donors, with incorporation or reduction of molecular oxygen"/>
    <property type="evidence" value="ECO:0007669"/>
    <property type="project" value="InterPro"/>
</dbReference>
<keyword evidence="2 6" id="KW-0479">Metal-binding</keyword>
<evidence type="ECO:0000256" key="6">
    <source>
        <dbReference type="PIRSR" id="PIRSR602401-1"/>
    </source>
</evidence>
<evidence type="ECO:0000256" key="7">
    <source>
        <dbReference type="RuleBase" id="RU000461"/>
    </source>
</evidence>
<dbReference type="PANTHER" id="PTHR47947:SF20">
    <property type="entry name" value="CYTOCHROME P450 FAMILY PROTEIN"/>
    <property type="match status" value="1"/>
</dbReference>